<evidence type="ECO:0000259" key="1">
    <source>
        <dbReference type="Pfam" id="PF22495"/>
    </source>
</evidence>
<proteinExistence type="predicted"/>
<name>A0ABY9EYD0_9PSED</name>
<gene>
    <name evidence="2" type="ORF">PSH97_03905</name>
</gene>
<feature type="domain" description="RsaL-like HTH" evidence="1">
    <location>
        <begin position="18"/>
        <end position="61"/>
    </location>
</feature>
<accession>A0ABY9EYD0</accession>
<dbReference type="Pfam" id="PF22495">
    <property type="entry name" value="HTH_92"/>
    <property type="match status" value="1"/>
</dbReference>
<organism evidence="2 3">
    <name type="scientific">Pseudomonas cucumis</name>
    <dbReference type="NCBI Taxonomy" id="2954082"/>
    <lineage>
        <taxon>Bacteria</taxon>
        <taxon>Pseudomonadati</taxon>
        <taxon>Pseudomonadota</taxon>
        <taxon>Gammaproteobacteria</taxon>
        <taxon>Pseudomonadales</taxon>
        <taxon>Pseudomonadaceae</taxon>
        <taxon>Pseudomonas</taxon>
    </lineage>
</organism>
<keyword evidence="3" id="KW-1185">Reference proteome</keyword>
<protein>
    <recommendedName>
        <fullName evidence="1">RsaL-like HTH domain-containing protein</fullName>
    </recommendedName>
</protein>
<reference evidence="2 3" key="1">
    <citation type="submission" date="2023-02" db="EMBL/GenBank/DDBJ databases">
        <title>Evolution of Hrp T3SS in non-pathogenic Pseudomonas fluorescens.</title>
        <authorList>
            <person name="Liao K."/>
            <person name="Wei H."/>
            <person name="Gu Y."/>
        </authorList>
    </citation>
    <scope>NUCLEOTIDE SEQUENCE [LARGE SCALE GENOMIC DNA]</scope>
    <source>
        <strain evidence="2 3">FP1935</strain>
    </source>
</reference>
<dbReference type="InterPro" id="IPR055172">
    <property type="entry name" value="HTH_RsaL-like"/>
</dbReference>
<dbReference type="Proteomes" id="UP001239418">
    <property type="component" value="Chromosome"/>
</dbReference>
<sequence length="78" mass="8708">MTVKKNYCEGGVTKSAVRLRLSRKQSQKAFWSKFGISQACASRIECSTKLPPPVLILLGLYLDEVITDADLMRYAPKS</sequence>
<evidence type="ECO:0000313" key="3">
    <source>
        <dbReference type="Proteomes" id="UP001239418"/>
    </source>
</evidence>
<dbReference type="EMBL" id="CP117454">
    <property type="protein sequence ID" value="WLG85682.1"/>
    <property type="molecule type" value="Genomic_DNA"/>
</dbReference>
<evidence type="ECO:0000313" key="2">
    <source>
        <dbReference type="EMBL" id="WLG85682.1"/>
    </source>
</evidence>
<dbReference type="RefSeq" id="WP_305448180.1">
    <property type="nucleotide sequence ID" value="NZ_CP117454.1"/>
</dbReference>